<dbReference type="RefSeq" id="WP_378775248.1">
    <property type="nucleotide sequence ID" value="NZ_JBHTMX010000055.1"/>
</dbReference>
<organism evidence="1 2">
    <name type="scientific">Methylopila musalis</name>
    <dbReference type="NCBI Taxonomy" id="1134781"/>
    <lineage>
        <taxon>Bacteria</taxon>
        <taxon>Pseudomonadati</taxon>
        <taxon>Pseudomonadota</taxon>
        <taxon>Alphaproteobacteria</taxon>
        <taxon>Hyphomicrobiales</taxon>
        <taxon>Methylopilaceae</taxon>
        <taxon>Methylopila</taxon>
    </lineage>
</organism>
<accession>A0ABW3Z6Y5</accession>
<name>A0ABW3Z6Y5_9HYPH</name>
<gene>
    <name evidence="1" type="ORF">ACFQ4O_08400</name>
</gene>
<protein>
    <submittedName>
        <fullName evidence="1">Type II toxin-antitoxin system VapB family antitoxin</fullName>
    </submittedName>
</protein>
<dbReference type="InterPro" id="IPR011660">
    <property type="entry name" value="VapB-like"/>
</dbReference>
<evidence type="ECO:0000313" key="1">
    <source>
        <dbReference type="EMBL" id="MFD1332016.1"/>
    </source>
</evidence>
<comment type="caution">
    <text evidence="1">The sequence shown here is derived from an EMBL/GenBank/DDBJ whole genome shotgun (WGS) entry which is preliminary data.</text>
</comment>
<sequence>MAFHVRDPETDRVVRELAAAKGTSLTETIRAACEAELKAFDPAGRKADLRERLRPIWEEMKKHPSTGLAADKAFYDSLNDE</sequence>
<dbReference type="EMBL" id="JBHTMX010000055">
    <property type="protein sequence ID" value="MFD1332016.1"/>
    <property type="molecule type" value="Genomic_DNA"/>
</dbReference>
<keyword evidence="2" id="KW-1185">Reference proteome</keyword>
<dbReference type="Pfam" id="PF07704">
    <property type="entry name" value="PSK_trans_fac"/>
    <property type="match status" value="1"/>
</dbReference>
<dbReference type="Proteomes" id="UP001597171">
    <property type="component" value="Unassembled WGS sequence"/>
</dbReference>
<proteinExistence type="predicted"/>
<evidence type="ECO:0000313" key="2">
    <source>
        <dbReference type="Proteomes" id="UP001597171"/>
    </source>
</evidence>
<reference evidence="2" key="1">
    <citation type="journal article" date="2019" name="Int. J. Syst. Evol. Microbiol.">
        <title>The Global Catalogue of Microorganisms (GCM) 10K type strain sequencing project: providing services to taxonomists for standard genome sequencing and annotation.</title>
        <authorList>
            <consortium name="The Broad Institute Genomics Platform"/>
            <consortium name="The Broad Institute Genome Sequencing Center for Infectious Disease"/>
            <person name="Wu L."/>
            <person name="Ma J."/>
        </authorList>
    </citation>
    <scope>NUCLEOTIDE SEQUENCE [LARGE SCALE GENOMIC DNA]</scope>
    <source>
        <strain evidence="2">CCUG 61696</strain>
    </source>
</reference>